<protein>
    <submittedName>
        <fullName evidence="2">Uncharacterized protein</fullName>
    </submittedName>
</protein>
<proteinExistence type="predicted"/>
<feature type="transmembrane region" description="Helical" evidence="1">
    <location>
        <begin position="6"/>
        <end position="26"/>
    </location>
</feature>
<dbReference type="EMBL" id="JPKZ01002896">
    <property type="protein sequence ID" value="KHN74567.1"/>
    <property type="molecule type" value="Genomic_DNA"/>
</dbReference>
<evidence type="ECO:0000313" key="3">
    <source>
        <dbReference type="Proteomes" id="UP000031036"/>
    </source>
</evidence>
<sequence length="128" mass="15129">MSTSSAVPWLFLLYVIDLFDCLPIGIKANSYVDYLKTYAKWLIHADDRIVFQQALGQLLDNEVEVNRKTMKQSVSKRMSHVLELLLFRRHCYFQNICAASLKKLFWRSARHHFLTKNNTNRAYRSLDE</sequence>
<evidence type="ECO:0000313" key="2">
    <source>
        <dbReference type="EMBL" id="KHN74567.1"/>
    </source>
</evidence>
<evidence type="ECO:0000256" key="1">
    <source>
        <dbReference type="SAM" id="Phobius"/>
    </source>
</evidence>
<organism evidence="2 3">
    <name type="scientific">Toxocara canis</name>
    <name type="common">Canine roundworm</name>
    <dbReference type="NCBI Taxonomy" id="6265"/>
    <lineage>
        <taxon>Eukaryota</taxon>
        <taxon>Metazoa</taxon>
        <taxon>Ecdysozoa</taxon>
        <taxon>Nematoda</taxon>
        <taxon>Chromadorea</taxon>
        <taxon>Rhabditida</taxon>
        <taxon>Spirurina</taxon>
        <taxon>Ascaridomorpha</taxon>
        <taxon>Ascaridoidea</taxon>
        <taxon>Toxocaridae</taxon>
        <taxon>Toxocara</taxon>
    </lineage>
</organism>
<reference evidence="2 3" key="1">
    <citation type="submission" date="2014-11" db="EMBL/GenBank/DDBJ databases">
        <title>Genetic blueprint of the zoonotic pathogen Toxocara canis.</title>
        <authorList>
            <person name="Zhu X.-Q."/>
            <person name="Korhonen P.K."/>
            <person name="Cai H."/>
            <person name="Young N.D."/>
            <person name="Nejsum P."/>
            <person name="von Samson-Himmelstjerna G."/>
            <person name="Boag P.R."/>
            <person name="Tan P."/>
            <person name="Li Q."/>
            <person name="Min J."/>
            <person name="Yang Y."/>
            <person name="Wang X."/>
            <person name="Fang X."/>
            <person name="Hall R.S."/>
            <person name="Hofmann A."/>
            <person name="Sternberg P.W."/>
            <person name="Jex A.R."/>
            <person name="Gasser R.B."/>
        </authorList>
    </citation>
    <scope>NUCLEOTIDE SEQUENCE [LARGE SCALE GENOMIC DNA]</scope>
    <source>
        <strain evidence="2">PN_DK_2014</strain>
    </source>
</reference>
<gene>
    <name evidence="2" type="ORF">Tcan_08761</name>
</gene>
<name>A0A0B2UZP7_TOXCA</name>
<keyword evidence="1" id="KW-0812">Transmembrane</keyword>
<keyword evidence="1" id="KW-1133">Transmembrane helix</keyword>
<keyword evidence="1" id="KW-0472">Membrane</keyword>
<keyword evidence="3" id="KW-1185">Reference proteome</keyword>
<accession>A0A0B2UZP7</accession>
<dbReference type="AlphaFoldDB" id="A0A0B2UZP7"/>
<comment type="caution">
    <text evidence="2">The sequence shown here is derived from an EMBL/GenBank/DDBJ whole genome shotgun (WGS) entry which is preliminary data.</text>
</comment>
<dbReference type="Proteomes" id="UP000031036">
    <property type="component" value="Unassembled WGS sequence"/>
</dbReference>